<evidence type="ECO:0000313" key="1">
    <source>
        <dbReference type="EMBL" id="KAF7131971.1"/>
    </source>
</evidence>
<keyword evidence="2" id="KW-1185">Reference proteome</keyword>
<gene>
    <name evidence="1" type="ORF">RHSIM_Rhsim09G0026200</name>
</gene>
<name>A0A834LF78_RHOSS</name>
<comment type="caution">
    <text evidence="1">The sequence shown here is derived from an EMBL/GenBank/DDBJ whole genome shotgun (WGS) entry which is preliminary data.</text>
</comment>
<accession>A0A834LF78</accession>
<proteinExistence type="predicted"/>
<organism evidence="1 2">
    <name type="scientific">Rhododendron simsii</name>
    <name type="common">Sims's rhododendron</name>
    <dbReference type="NCBI Taxonomy" id="118357"/>
    <lineage>
        <taxon>Eukaryota</taxon>
        <taxon>Viridiplantae</taxon>
        <taxon>Streptophyta</taxon>
        <taxon>Embryophyta</taxon>
        <taxon>Tracheophyta</taxon>
        <taxon>Spermatophyta</taxon>
        <taxon>Magnoliopsida</taxon>
        <taxon>eudicotyledons</taxon>
        <taxon>Gunneridae</taxon>
        <taxon>Pentapetalae</taxon>
        <taxon>asterids</taxon>
        <taxon>Ericales</taxon>
        <taxon>Ericaceae</taxon>
        <taxon>Ericoideae</taxon>
        <taxon>Rhodoreae</taxon>
        <taxon>Rhododendron</taxon>
    </lineage>
</organism>
<sequence length="149" mass="17571">MLRCYNLPYPVLRKNSRQTSWHAKRVLRGSRGRISMMMWVGSSGIENFCFFLVDSLQNSRRRNLNQIFCFPVHKEDSLACAFLHFPYRLHFGGIIVFYNKRGSAISRSTKKKNVKVRVELWHTILSVIRARVFKSYRVEPTVLLHLPKL</sequence>
<evidence type="ECO:0000313" key="2">
    <source>
        <dbReference type="Proteomes" id="UP000626092"/>
    </source>
</evidence>
<dbReference type="EMBL" id="WJXA01000009">
    <property type="protein sequence ID" value="KAF7131971.1"/>
    <property type="molecule type" value="Genomic_DNA"/>
</dbReference>
<dbReference type="AlphaFoldDB" id="A0A834LF78"/>
<dbReference type="Proteomes" id="UP000626092">
    <property type="component" value="Unassembled WGS sequence"/>
</dbReference>
<reference evidence="1" key="1">
    <citation type="submission" date="2019-11" db="EMBL/GenBank/DDBJ databases">
        <authorList>
            <person name="Liu Y."/>
            <person name="Hou J."/>
            <person name="Li T.-Q."/>
            <person name="Guan C.-H."/>
            <person name="Wu X."/>
            <person name="Wu H.-Z."/>
            <person name="Ling F."/>
            <person name="Zhang R."/>
            <person name="Shi X.-G."/>
            <person name="Ren J.-P."/>
            <person name="Chen E.-F."/>
            <person name="Sun J.-M."/>
        </authorList>
    </citation>
    <scope>NUCLEOTIDE SEQUENCE</scope>
    <source>
        <strain evidence="1">Adult_tree_wgs_1</strain>
        <tissue evidence="1">Leaves</tissue>
    </source>
</reference>
<protein>
    <submittedName>
        <fullName evidence="1">Uncharacterized protein</fullName>
    </submittedName>
</protein>